<evidence type="ECO:0008006" key="10">
    <source>
        <dbReference type="Google" id="ProtNLM"/>
    </source>
</evidence>
<feature type="transmembrane region" description="Helical" evidence="8">
    <location>
        <begin position="6"/>
        <end position="26"/>
    </location>
</feature>
<keyword evidence="7" id="KW-0325">Glycoprotein</keyword>
<dbReference type="GO" id="GO:0005886">
    <property type="term" value="C:plasma membrane"/>
    <property type="evidence" value="ECO:0007669"/>
    <property type="project" value="TreeGrafter"/>
</dbReference>
<comment type="similarity">
    <text evidence="2">Belongs to the sodium:neurotransmitter symporter (SNF) (TC 2.A.22) family.</text>
</comment>
<keyword evidence="5 8" id="KW-1133">Transmembrane helix</keyword>
<keyword evidence="3" id="KW-0813">Transport</keyword>
<dbReference type="GO" id="GO:0005283">
    <property type="term" value="F:amino acid:sodium symporter activity"/>
    <property type="evidence" value="ECO:0007669"/>
    <property type="project" value="TreeGrafter"/>
</dbReference>
<dbReference type="InterPro" id="IPR000175">
    <property type="entry name" value="Na/ntran_symport"/>
</dbReference>
<keyword evidence="6 8" id="KW-0472">Membrane</keyword>
<feature type="non-terminal residue" evidence="9">
    <location>
        <position position="1"/>
    </location>
</feature>
<protein>
    <recommendedName>
        <fullName evidence="10">Sodium-dependent transporter</fullName>
    </recommendedName>
</protein>
<dbReference type="PANTHER" id="PTHR11616">
    <property type="entry name" value="SODIUM/CHLORIDE DEPENDENT TRANSPORTER"/>
    <property type="match status" value="1"/>
</dbReference>
<evidence type="ECO:0000256" key="7">
    <source>
        <dbReference type="ARBA" id="ARBA00023180"/>
    </source>
</evidence>
<evidence type="ECO:0000256" key="6">
    <source>
        <dbReference type="ARBA" id="ARBA00023136"/>
    </source>
</evidence>
<evidence type="ECO:0000256" key="5">
    <source>
        <dbReference type="ARBA" id="ARBA00022989"/>
    </source>
</evidence>
<dbReference type="InterPro" id="IPR037272">
    <property type="entry name" value="SNS_sf"/>
</dbReference>
<evidence type="ECO:0000256" key="2">
    <source>
        <dbReference type="ARBA" id="ARBA00006459"/>
    </source>
</evidence>
<gene>
    <name evidence="9" type="primary">ORF220353</name>
</gene>
<keyword evidence="4 8" id="KW-0812">Transmembrane</keyword>
<organism evidence="9">
    <name type="scientific">Arion vulgaris</name>
    <dbReference type="NCBI Taxonomy" id="1028688"/>
    <lineage>
        <taxon>Eukaryota</taxon>
        <taxon>Metazoa</taxon>
        <taxon>Spiralia</taxon>
        <taxon>Lophotrochozoa</taxon>
        <taxon>Mollusca</taxon>
        <taxon>Gastropoda</taxon>
        <taxon>Heterobranchia</taxon>
        <taxon>Euthyneura</taxon>
        <taxon>Panpulmonata</taxon>
        <taxon>Eupulmonata</taxon>
        <taxon>Stylommatophora</taxon>
        <taxon>Helicina</taxon>
        <taxon>Arionoidea</taxon>
        <taxon>Arionidae</taxon>
        <taxon>Arion</taxon>
    </lineage>
</organism>
<feature type="non-terminal residue" evidence="9">
    <location>
        <position position="71"/>
    </location>
</feature>
<dbReference type="PRINTS" id="PR00176">
    <property type="entry name" value="NANEUSMPORT"/>
</dbReference>
<dbReference type="PROSITE" id="PS50267">
    <property type="entry name" value="NA_NEUROTRAN_SYMP_3"/>
    <property type="match status" value="1"/>
</dbReference>
<dbReference type="PANTHER" id="PTHR11616:SF321">
    <property type="entry name" value="SODIUM-DEPENDENT NUTRIENT AMINO ACID TRANSPORTER 1-RELATED"/>
    <property type="match status" value="1"/>
</dbReference>
<comment type="subcellular location">
    <subcellularLocation>
        <location evidence="1">Membrane</location>
        <topology evidence="1">Multi-pass membrane protein</topology>
    </subcellularLocation>
</comment>
<name>A0A0B7C3S2_9EUPU</name>
<evidence type="ECO:0000256" key="4">
    <source>
        <dbReference type="ARBA" id="ARBA00022692"/>
    </source>
</evidence>
<proteinExistence type="inferred from homology"/>
<dbReference type="SUPFAM" id="SSF161070">
    <property type="entry name" value="SNF-like"/>
    <property type="match status" value="1"/>
</dbReference>
<dbReference type="Pfam" id="PF00209">
    <property type="entry name" value="SNF"/>
    <property type="match status" value="1"/>
</dbReference>
<accession>A0A0B7C3S2</accession>
<evidence type="ECO:0000256" key="8">
    <source>
        <dbReference type="SAM" id="Phobius"/>
    </source>
</evidence>
<evidence type="ECO:0000256" key="1">
    <source>
        <dbReference type="ARBA" id="ARBA00004141"/>
    </source>
</evidence>
<reference evidence="9" key="1">
    <citation type="submission" date="2014-12" db="EMBL/GenBank/DDBJ databases">
        <title>Insight into the proteome of Arion vulgaris.</title>
        <authorList>
            <person name="Aradska J."/>
            <person name="Bulat T."/>
            <person name="Smidak R."/>
            <person name="Sarate P."/>
            <person name="Gangsoo J."/>
            <person name="Sialana F."/>
            <person name="Bilban M."/>
            <person name="Lubec G."/>
        </authorList>
    </citation>
    <scope>NUCLEOTIDE SEQUENCE</scope>
    <source>
        <tissue evidence="9">Skin</tissue>
    </source>
</reference>
<dbReference type="EMBL" id="HACG01052214">
    <property type="protein sequence ID" value="CEK99085.1"/>
    <property type="molecule type" value="Transcribed_RNA"/>
</dbReference>
<evidence type="ECO:0000256" key="3">
    <source>
        <dbReference type="ARBA" id="ARBA00022448"/>
    </source>
</evidence>
<evidence type="ECO:0000313" key="9">
    <source>
        <dbReference type="EMBL" id="CEK99085.1"/>
    </source>
</evidence>
<dbReference type="AlphaFoldDB" id="A0A0B7C3S2"/>
<sequence>DYSVGGFPLLIVGIVELVAINWIYGFKNFWSDIEMMVGDKPKIFWKACWTVISPLVILATIVLNAVFYKEP</sequence>
<feature type="transmembrane region" description="Helical" evidence="8">
    <location>
        <begin position="47"/>
        <end position="68"/>
    </location>
</feature>
<dbReference type="GO" id="GO:0089718">
    <property type="term" value="P:amino acid import across plasma membrane"/>
    <property type="evidence" value="ECO:0007669"/>
    <property type="project" value="TreeGrafter"/>
</dbReference>